<dbReference type="EMBL" id="FOIT01000001">
    <property type="protein sequence ID" value="SEV81991.1"/>
    <property type="molecule type" value="Genomic_DNA"/>
</dbReference>
<proteinExistence type="predicted"/>
<dbReference type="Proteomes" id="UP000243605">
    <property type="component" value="Unassembled WGS sequence"/>
</dbReference>
<dbReference type="InterPro" id="IPR050361">
    <property type="entry name" value="MPP/UQCRC_Complex"/>
</dbReference>
<dbReference type="InterPro" id="IPR007863">
    <property type="entry name" value="Peptidase_M16_C"/>
</dbReference>
<dbReference type="OrthoDB" id="9762085at2"/>
<feature type="domain" description="Peptidase M16 C-terminal" evidence="1">
    <location>
        <begin position="178"/>
        <end position="348"/>
    </location>
</feature>
<dbReference type="PANTHER" id="PTHR11851:SF186">
    <property type="entry name" value="INACTIVE METALLOPROTEASE YMFF-RELATED"/>
    <property type="match status" value="1"/>
</dbReference>
<dbReference type="AlphaFoldDB" id="A0A662Z2Q8"/>
<protein>
    <submittedName>
        <fullName evidence="2">Predicted Zn-dependent peptidase</fullName>
    </submittedName>
</protein>
<dbReference type="PANTHER" id="PTHR11851">
    <property type="entry name" value="METALLOPROTEASE"/>
    <property type="match status" value="1"/>
</dbReference>
<organism evidence="2 3">
    <name type="scientific">Aliicoccus persicus</name>
    <dbReference type="NCBI Taxonomy" id="930138"/>
    <lineage>
        <taxon>Bacteria</taxon>
        <taxon>Bacillati</taxon>
        <taxon>Bacillota</taxon>
        <taxon>Bacilli</taxon>
        <taxon>Bacillales</taxon>
        <taxon>Staphylococcaceae</taxon>
        <taxon>Aliicoccus</taxon>
    </lineage>
</organism>
<dbReference type="Pfam" id="PF05193">
    <property type="entry name" value="Peptidase_M16_C"/>
    <property type="match status" value="1"/>
</dbReference>
<dbReference type="SUPFAM" id="SSF63411">
    <property type="entry name" value="LuxS/MPP-like metallohydrolase"/>
    <property type="match status" value="2"/>
</dbReference>
<sequence>MTDKDTNHIPTRVISTKKFKTVMISVNFKSKLDESRLAARNLLSKMMIKRTKNHPSEVALLEYLAKHYGAHLSSSTSKRGIDHVVQIRMEFVNEKFVLEDVSLFDEMVALLKDILHSPSSYNEETQGYFDQEYRLYKNRLTSLLDNRNQRAYTSLVNTMFKDHPMRLPAHGSLELLEDLTLDDVKEEHHRMMMDDEVSIVVVGDVDASVQSKFDGLFTRHGAVYLSNKSFTLETPEKVTHTTDTMDIEQSKLILGFTVAAKDKTERINLNAMNRILGGSTNSYLFTNVRERMSLCYQIGSNMDAKNGFMYILAGVDHNNVDVAKEAILKEFERIRSGDITDEYLDEIKLMMRVNRQEIEDRPRGLMSIAYTELITGKKSDYEALLKLVTKENIVAVANRVTLDTIHVLTGGAEDAN</sequence>
<reference evidence="2 3" key="1">
    <citation type="submission" date="2016-10" db="EMBL/GenBank/DDBJ databases">
        <authorList>
            <person name="Varghese N."/>
            <person name="Submissions S."/>
        </authorList>
    </citation>
    <scope>NUCLEOTIDE SEQUENCE [LARGE SCALE GENOMIC DNA]</scope>
    <source>
        <strain evidence="2 3">IBRC-M10081</strain>
    </source>
</reference>
<dbReference type="GO" id="GO:0046872">
    <property type="term" value="F:metal ion binding"/>
    <property type="evidence" value="ECO:0007669"/>
    <property type="project" value="InterPro"/>
</dbReference>
<dbReference type="NCBIfam" id="NF047422">
    <property type="entry name" value="YfmF_fam"/>
    <property type="match status" value="1"/>
</dbReference>
<accession>A0A662Z2Q8</accession>
<evidence type="ECO:0000313" key="3">
    <source>
        <dbReference type="Proteomes" id="UP000243605"/>
    </source>
</evidence>
<dbReference type="Gene3D" id="3.30.830.10">
    <property type="entry name" value="Metalloenzyme, LuxS/M16 peptidase-like"/>
    <property type="match status" value="2"/>
</dbReference>
<name>A0A662Z2Q8_9STAP</name>
<dbReference type="InterPro" id="IPR011249">
    <property type="entry name" value="Metalloenz_LuxS/M16"/>
</dbReference>
<dbReference type="RefSeq" id="WP_091473004.1">
    <property type="nucleotide sequence ID" value="NZ_FOIT01000001.1"/>
</dbReference>
<keyword evidence="3" id="KW-1185">Reference proteome</keyword>
<evidence type="ECO:0000259" key="1">
    <source>
        <dbReference type="Pfam" id="PF05193"/>
    </source>
</evidence>
<evidence type="ECO:0000313" key="2">
    <source>
        <dbReference type="EMBL" id="SEV81991.1"/>
    </source>
</evidence>
<gene>
    <name evidence="2" type="ORF">SAMN05192557_0203</name>
</gene>